<evidence type="ECO:0000313" key="11">
    <source>
        <dbReference type="Proteomes" id="UP000319829"/>
    </source>
</evidence>
<evidence type="ECO:0000256" key="3">
    <source>
        <dbReference type="ARBA" id="ARBA00023004"/>
    </source>
</evidence>
<evidence type="ECO:0000313" key="8">
    <source>
        <dbReference type="EMBL" id="TMQ53500.1"/>
    </source>
</evidence>
<organism evidence="8 11">
    <name type="scientific">Eiseniibacteriota bacterium</name>
    <dbReference type="NCBI Taxonomy" id="2212470"/>
    <lineage>
        <taxon>Bacteria</taxon>
        <taxon>Candidatus Eiseniibacteriota</taxon>
    </lineage>
</organism>
<dbReference type="GO" id="GO:0009055">
    <property type="term" value="F:electron transfer activity"/>
    <property type="evidence" value="ECO:0007669"/>
    <property type="project" value="InterPro"/>
</dbReference>
<accession>A0A538SQ63</accession>
<dbReference type="GO" id="GO:0046872">
    <property type="term" value="F:metal ion binding"/>
    <property type="evidence" value="ECO:0007669"/>
    <property type="project" value="UniProtKB-KW"/>
</dbReference>
<evidence type="ECO:0000256" key="2">
    <source>
        <dbReference type="ARBA" id="ARBA00022723"/>
    </source>
</evidence>
<protein>
    <submittedName>
        <fullName evidence="8">C-type cytochrome</fullName>
    </submittedName>
</protein>
<dbReference type="Proteomes" id="UP000317366">
    <property type="component" value="Unassembled WGS sequence"/>
</dbReference>
<dbReference type="SUPFAM" id="SSF46626">
    <property type="entry name" value="Cytochrome c"/>
    <property type="match status" value="1"/>
</dbReference>
<keyword evidence="3 4" id="KW-0408">Iron</keyword>
<evidence type="ECO:0000313" key="9">
    <source>
        <dbReference type="EMBL" id="TMQ61716.1"/>
    </source>
</evidence>
<reference evidence="10 11" key="1">
    <citation type="journal article" date="2019" name="Nat. Microbiol.">
        <title>Mediterranean grassland soil C-N compound turnover is dependent on rainfall and depth, and is mediated by genomically divergent microorganisms.</title>
        <authorList>
            <person name="Diamond S."/>
            <person name="Andeer P.F."/>
            <person name="Li Z."/>
            <person name="Crits-Christoph A."/>
            <person name="Burstein D."/>
            <person name="Anantharaman K."/>
            <person name="Lane K.R."/>
            <person name="Thomas B.C."/>
            <person name="Pan C."/>
            <person name="Northen T.R."/>
            <person name="Banfield J.F."/>
        </authorList>
    </citation>
    <scope>NUCLEOTIDE SEQUENCE [LARGE SCALE GENOMIC DNA]</scope>
    <source>
        <strain evidence="8">WS_4</strain>
        <strain evidence="9">WS_7</strain>
    </source>
</reference>
<dbReference type="EMBL" id="VBOU01000085">
    <property type="protein sequence ID" value="TMQ53500.1"/>
    <property type="molecule type" value="Genomic_DNA"/>
</dbReference>
<feature type="chain" id="PRO_5039810575" evidence="6">
    <location>
        <begin position="26"/>
        <end position="193"/>
    </location>
</feature>
<dbReference type="PROSITE" id="PS51257">
    <property type="entry name" value="PROKAR_LIPOPROTEIN"/>
    <property type="match status" value="1"/>
</dbReference>
<evidence type="ECO:0000313" key="10">
    <source>
        <dbReference type="Proteomes" id="UP000317366"/>
    </source>
</evidence>
<dbReference type="Proteomes" id="UP000319829">
    <property type="component" value="Unassembled WGS sequence"/>
</dbReference>
<name>A0A538SQ63_UNCEI</name>
<dbReference type="PANTHER" id="PTHR35008:SF8">
    <property type="entry name" value="ALCOHOL DEHYDROGENASE CYTOCHROME C SUBUNIT"/>
    <property type="match status" value="1"/>
</dbReference>
<sequence length="193" mass="20395">MRRIPSVTLLLPLLLATSLALLSCAHETPAPAPLSGADQIARGYYLATVTGCNDCHTPGYFYGAPDTTRRLSGSELGWKGPWGVSYARNLTPEPHTGIGAWSEADIVTAIKTGKRPDGSMLLPPMPWPDFAALTDEDAMAIAKYLKALTPVMHKMPDRVAPGAAVKGSIIELPPPSAWDAPRTPAPATPSSTP</sequence>
<dbReference type="Gene3D" id="1.10.760.10">
    <property type="entry name" value="Cytochrome c-like domain"/>
    <property type="match status" value="1"/>
</dbReference>
<feature type="compositionally biased region" description="Pro residues" evidence="5">
    <location>
        <begin position="183"/>
        <end position="193"/>
    </location>
</feature>
<evidence type="ECO:0000256" key="6">
    <source>
        <dbReference type="SAM" id="SignalP"/>
    </source>
</evidence>
<gene>
    <name evidence="8" type="ORF">E6K74_09175</name>
    <name evidence="9" type="ORF">E6K77_09495</name>
</gene>
<proteinExistence type="predicted"/>
<dbReference type="InterPro" id="IPR036909">
    <property type="entry name" value="Cyt_c-like_dom_sf"/>
</dbReference>
<evidence type="ECO:0000256" key="4">
    <source>
        <dbReference type="PROSITE-ProRule" id="PRU00433"/>
    </source>
</evidence>
<dbReference type="PROSITE" id="PS51007">
    <property type="entry name" value="CYTC"/>
    <property type="match status" value="1"/>
</dbReference>
<dbReference type="PANTHER" id="PTHR35008">
    <property type="entry name" value="BLL4482 PROTEIN-RELATED"/>
    <property type="match status" value="1"/>
</dbReference>
<keyword evidence="1 4" id="KW-0349">Heme</keyword>
<dbReference type="InterPro" id="IPR009056">
    <property type="entry name" value="Cyt_c-like_dom"/>
</dbReference>
<evidence type="ECO:0000259" key="7">
    <source>
        <dbReference type="PROSITE" id="PS51007"/>
    </source>
</evidence>
<evidence type="ECO:0000256" key="1">
    <source>
        <dbReference type="ARBA" id="ARBA00022617"/>
    </source>
</evidence>
<dbReference type="GO" id="GO:0020037">
    <property type="term" value="F:heme binding"/>
    <property type="evidence" value="ECO:0007669"/>
    <property type="project" value="InterPro"/>
</dbReference>
<dbReference type="AlphaFoldDB" id="A0A538SQ63"/>
<keyword evidence="6" id="KW-0732">Signal</keyword>
<evidence type="ECO:0000256" key="5">
    <source>
        <dbReference type="SAM" id="MobiDB-lite"/>
    </source>
</evidence>
<feature type="signal peptide" evidence="6">
    <location>
        <begin position="1"/>
        <end position="25"/>
    </location>
</feature>
<keyword evidence="2 4" id="KW-0479">Metal-binding</keyword>
<dbReference type="EMBL" id="VBOX01000091">
    <property type="protein sequence ID" value="TMQ61716.1"/>
    <property type="molecule type" value="Genomic_DNA"/>
</dbReference>
<dbReference type="InterPro" id="IPR051459">
    <property type="entry name" value="Cytochrome_c-type_DH"/>
</dbReference>
<feature type="domain" description="Cytochrome c" evidence="7">
    <location>
        <begin position="38"/>
        <end position="149"/>
    </location>
</feature>
<feature type="region of interest" description="Disordered" evidence="5">
    <location>
        <begin position="170"/>
        <end position="193"/>
    </location>
</feature>
<comment type="caution">
    <text evidence="8">The sequence shown here is derived from an EMBL/GenBank/DDBJ whole genome shotgun (WGS) entry which is preliminary data.</text>
</comment>